<name>A0A4V4HHF2_DENBC</name>
<dbReference type="Gene3D" id="3.30.60.90">
    <property type="match status" value="3"/>
</dbReference>
<proteinExistence type="predicted"/>
<evidence type="ECO:0000256" key="2">
    <source>
        <dbReference type="ARBA" id="ARBA00022771"/>
    </source>
</evidence>
<keyword evidence="3" id="KW-0862">Zinc</keyword>
<organism evidence="6 7">
    <name type="scientific">Dendrothele bispora (strain CBS 962.96)</name>
    <dbReference type="NCBI Taxonomy" id="1314807"/>
    <lineage>
        <taxon>Eukaryota</taxon>
        <taxon>Fungi</taxon>
        <taxon>Dikarya</taxon>
        <taxon>Basidiomycota</taxon>
        <taxon>Agaricomycotina</taxon>
        <taxon>Agaricomycetes</taxon>
        <taxon>Agaricomycetidae</taxon>
        <taxon>Agaricales</taxon>
        <taxon>Agaricales incertae sedis</taxon>
        <taxon>Dendrothele</taxon>
    </lineage>
</organism>
<dbReference type="SUPFAM" id="SSF57850">
    <property type="entry name" value="RING/U-box"/>
    <property type="match status" value="3"/>
</dbReference>
<evidence type="ECO:0000259" key="5">
    <source>
        <dbReference type="PROSITE" id="PS50135"/>
    </source>
</evidence>
<dbReference type="AlphaFoldDB" id="A0A4V4HHF2"/>
<evidence type="ECO:0000256" key="1">
    <source>
        <dbReference type="ARBA" id="ARBA00022723"/>
    </source>
</evidence>
<gene>
    <name evidence="6" type="ORF">K435DRAFT_836352</name>
</gene>
<reference evidence="6 7" key="1">
    <citation type="journal article" date="2019" name="Nat. Ecol. Evol.">
        <title>Megaphylogeny resolves global patterns of mushroom evolution.</title>
        <authorList>
            <person name="Varga T."/>
            <person name="Krizsan K."/>
            <person name="Foldi C."/>
            <person name="Dima B."/>
            <person name="Sanchez-Garcia M."/>
            <person name="Sanchez-Ramirez S."/>
            <person name="Szollosi G.J."/>
            <person name="Szarkandi J.G."/>
            <person name="Papp V."/>
            <person name="Albert L."/>
            <person name="Andreopoulos W."/>
            <person name="Angelini C."/>
            <person name="Antonin V."/>
            <person name="Barry K.W."/>
            <person name="Bougher N.L."/>
            <person name="Buchanan P."/>
            <person name="Buyck B."/>
            <person name="Bense V."/>
            <person name="Catcheside P."/>
            <person name="Chovatia M."/>
            <person name="Cooper J."/>
            <person name="Damon W."/>
            <person name="Desjardin D."/>
            <person name="Finy P."/>
            <person name="Geml J."/>
            <person name="Haridas S."/>
            <person name="Hughes K."/>
            <person name="Justo A."/>
            <person name="Karasinski D."/>
            <person name="Kautmanova I."/>
            <person name="Kiss B."/>
            <person name="Kocsube S."/>
            <person name="Kotiranta H."/>
            <person name="LaButti K.M."/>
            <person name="Lechner B.E."/>
            <person name="Liimatainen K."/>
            <person name="Lipzen A."/>
            <person name="Lukacs Z."/>
            <person name="Mihaltcheva S."/>
            <person name="Morgado L.N."/>
            <person name="Niskanen T."/>
            <person name="Noordeloos M.E."/>
            <person name="Ohm R.A."/>
            <person name="Ortiz-Santana B."/>
            <person name="Ovrebo C."/>
            <person name="Racz N."/>
            <person name="Riley R."/>
            <person name="Savchenko A."/>
            <person name="Shiryaev A."/>
            <person name="Soop K."/>
            <person name="Spirin V."/>
            <person name="Szebenyi C."/>
            <person name="Tomsovsky M."/>
            <person name="Tulloss R.E."/>
            <person name="Uehling J."/>
            <person name="Grigoriev I.V."/>
            <person name="Vagvolgyi C."/>
            <person name="Papp T."/>
            <person name="Martin F.M."/>
            <person name="Miettinen O."/>
            <person name="Hibbett D.S."/>
            <person name="Nagy L.G."/>
        </authorList>
    </citation>
    <scope>NUCLEOTIDE SEQUENCE [LARGE SCALE GENOMIC DNA]</scope>
    <source>
        <strain evidence="6 7">CBS 962.96</strain>
    </source>
</reference>
<dbReference type="GO" id="GO:0008270">
    <property type="term" value="F:zinc ion binding"/>
    <property type="evidence" value="ECO:0007669"/>
    <property type="project" value="UniProtKB-KW"/>
</dbReference>
<keyword evidence="7" id="KW-1185">Reference proteome</keyword>
<dbReference type="OrthoDB" id="661148at2759"/>
<feature type="domain" description="ZZ-type" evidence="5">
    <location>
        <begin position="93"/>
        <end position="147"/>
    </location>
</feature>
<evidence type="ECO:0000256" key="3">
    <source>
        <dbReference type="ARBA" id="ARBA00022833"/>
    </source>
</evidence>
<dbReference type="SMART" id="SM00291">
    <property type="entry name" value="ZnF_ZZ"/>
    <property type="match status" value="3"/>
</dbReference>
<dbReference type="PANTHER" id="PTHR15090">
    <property type="entry name" value="SEQUESTOSOME 1-RELATED"/>
    <property type="match status" value="1"/>
</dbReference>
<dbReference type="InterPro" id="IPR000433">
    <property type="entry name" value="Znf_ZZ"/>
</dbReference>
<feature type="domain" description="ZZ-type" evidence="5">
    <location>
        <begin position="27"/>
        <end position="83"/>
    </location>
</feature>
<dbReference type="EMBL" id="ML179076">
    <property type="protein sequence ID" value="THV02486.1"/>
    <property type="molecule type" value="Genomic_DNA"/>
</dbReference>
<dbReference type="PROSITE" id="PS50135">
    <property type="entry name" value="ZF_ZZ_2"/>
    <property type="match status" value="3"/>
</dbReference>
<dbReference type="InterPro" id="IPR043145">
    <property type="entry name" value="Znf_ZZ_sf"/>
</dbReference>
<dbReference type="InterPro" id="IPR052260">
    <property type="entry name" value="Autophagy_Rcpt_SigReg"/>
</dbReference>
<dbReference type="Proteomes" id="UP000297245">
    <property type="component" value="Unassembled WGS sequence"/>
</dbReference>
<accession>A0A4V4HHF2</accession>
<evidence type="ECO:0000256" key="4">
    <source>
        <dbReference type="PROSITE-ProRule" id="PRU00228"/>
    </source>
</evidence>
<keyword evidence="2 4" id="KW-0863">Zinc-finger</keyword>
<feature type="domain" description="ZZ-type" evidence="5">
    <location>
        <begin position="151"/>
        <end position="209"/>
    </location>
</feature>
<evidence type="ECO:0000313" key="6">
    <source>
        <dbReference type="EMBL" id="THV02486.1"/>
    </source>
</evidence>
<keyword evidence="1" id="KW-0479">Metal-binding</keyword>
<dbReference type="PROSITE" id="PS01357">
    <property type="entry name" value="ZF_ZZ_1"/>
    <property type="match status" value="2"/>
</dbReference>
<sequence>MDQPPPYTPGSPPAALSEAAMSSQSVHLGFRCDGCEMSPIVGIRYKCQICPDFDLCATCCNSPEPYYRHPRNHAFILIESPMAGEQGQLVQIHYGIFCDGCQQSPLKGDRYHCKTCPDYDLCRSCMVYPPADHPSSHRYICISSPALDTVHAGDICDGCGFGPIRGPKYLCQNSFCRTSSEFKLCSDCMNQGNKHPPNHPMLRLLGYPSRLQMSNQYFST</sequence>
<protein>
    <recommendedName>
        <fullName evidence="5">ZZ-type domain-containing protein</fullName>
    </recommendedName>
</protein>
<evidence type="ECO:0000313" key="7">
    <source>
        <dbReference type="Proteomes" id="UP000297245"/>
    </source>
</evidence>
<dbReference type="Pfam" id="PF00569">
    <property type="entry name" value="ZZ"/>
    <property type="match status" value="2"/>
</dbReference>